<dbReference type="InterPro" id="IPR000587">
    <property type="entry name" value="Creatinase_N"/>
</dbReference>
<keyword evidence="2" id="KW-0378">Hydrolase</keyword>
<dbReference type="InterPro" id="IPR001131">
    <property type="entry name" value="Peptidase_M24B_aminopep-P_CS"/>
</dbReference>
<dbReference type="Proteomes" id="UP000606580">
    <property type="component" value="Unassembled WGS sequence"/>
</dbReference>
<sequence>MKQALIDFLKKHGMDAYMMYADSAADADLYYTTQFLAYDPFLYLHTREKDVLLISNMEIGRAEKQADVDEIAPLSRYDLIEQVKKGKTPEDAYLDVVADFAGDLGIQKIAVPHSFGLYLADGLRSKNIEVTPVNSPVQRSRAQKSSTEISFIRSAQGAAEKAIKKAENTLKQSKSRDGTLYVNREVLTCEKLRSIIEVSLLCDGYTTETTIVAAGALSADPHNTGSGSIKYGEPIVIDVFPQSKLNRYHGDMTRTFVYGKPWQELIDMHKMVLAAQKTAIEMIRPGIAASEIHHLVCEVFESGGYDIGKREGFIHSTGHGVGLDVHELPAVGVNNEPLKIGNVITIEPGLYYQDMGGVRIEDIVVVTEKGCKNLNSYHKKLIIEGTR</sequence>
<feature type="domain" description="Peptidase M24" evidence="4">
    <location>
        <begin position="152"/>
        <end position="368"/>
    </location>
</feature>
<dbReference type="PANTHER" id="PTHR46112">
    <property type="entry name" value="AMINOPEPTIDASE"/>
    <property type="match status" value="1"/>
</dbReference>
<dbReference type="EMBL" id="WNEG01000063">
    <property type="protein sequence ID" value="NMG83222.1"/>
    <property type="molecule type" value="Genomic_DNA"/>
</dbReference>
<evidence type="ECO:0000256" key="3">
    <source>
        <dbReference type="RuleBase" id="RU000590"/>
    </source>
</evidence>
<feature type="domain" description="Creatinase N-terminal" evidence="5">
    <location>
        <begin position="3"/>
        <end position="142"/>
    </location>
</feature>
<dbReference type="InterPro" id="IPR036005">
    <property type="entry name" value="Creatinase/aminopeptidase-like"/>
</dbReference>
<organism evidence="6 7">
    <name type="scientific">Candidatus Ethanoperedens thermophilum</name>
    <dbReference type="NCBI Taxonomy" id="2766897"/>
    <lineage>
        <taxon>Archaea</taxon>
        <taxon>Methanobacteriati</taxon>
        <taxon>Methanobacteriota</taxon>
        <taxon>Stenosarchaea group</taxon>
        <taxon>Methanomicrobia</taxon>
        <taxon>Methanosarcinales</taxon>
        <taxon>Methanosarcinales incertae sedis</taxon>
        <taxon>GOM Arc I cluster</taxon>
        <taxon>Candidatus Ethanoperedens</taxon>
    </lineage>
</organism>
<proteinExistence type="inferred from homology"/>
<evidence type="ECO:0000313" key="7">
    <source>
        <dbReference type="Proteomes" id="UP000606580"/>
    </source>
</evidence>
<dbReference type="SUPFAM" id="SSF55920">
    <property type="entry name" value="Creatinase/aminopeptidase"/>
    <property type="match status" value="1"/>
</dbReference>
<keyword evidence="1 3" id="KW-0479">Metal-binding</keyword>
<reference evidence="6" key="1">
    <citation type="journal article" date="2020" name="MBio">
        <title>'Candidatus Ethanoperedens,' a Thermophilic Genus of Archaea Mediating the Anaerobic Oxidation of Ethane.</title>
        <authorList>
            <person name="Hahn C.J."/>
            <person name="Laso-Perez R."/>
            <person name="Vulcano F."/>
            <person name="Vaziourakis K.M."/>
            <person name="Stokke R."/>
            <person name="Steen I.H."/>
            <person name="Teske A."/>
            <person name="Boetius A."/>
            <person name="Liebeke M."/>
            <person name="Amann R."/>
            <person name="Knittel K."/>
            <person name="Wegener G."/>
        </authorList>
    </citation>
    <scope>NUCLEOTIDE SEQUENCE</scope>
    <source>
        <strain evidence="6">GoM-Arc1-LC-WB58</strain>
    </source>
</reference>
<dbReference type="GO" id="GO:0046872">
    <property type="term" value="F:metal ion binding"/>
    <property type="evidence" value="ECO:0007669"/>
    <property type="project" value="UniProtKB-KW"/>
</dbReference>
<dbReference type="AlphaFoldDB" id="A0A848DAR5"/>
<gene>
    <name evidence="6" type="ORF">GIS02_03320</name>
</gene>
<evidence type="ECO:0000256" key="2">
    <source>
        <dbReference type="ARBA" id="ARBA00022801"/>
    </source>
</evidence>
<dbReference type="PANTHER" id="PTHR46112:SF2">
    <property type="entry name" value="XAA-PRO AMINOPEPTIDASE P-RELATED"/>
    <property type="match status" value="1"/>
</dbReference>
<dbReference type="GO" id="GO:0016787">
    <property type="term" value="F:hydrolase activity"/>
    <property type="evidence" value="ECO:0007669"/>
    <property type="project" value="UniProtKB-KW"/>
</dbReference>
<evidence type="ECO:0000259" key="5">
    <source>
        <dbReference type="Pfam" id="PF01321"/>
    </source>
</evidence>
<evidence type="ECO:0000256" key="1">
    <source>
        <dbReference type="ARBA" id="ARBA00022723"/>
    </source>
</evidence>
<comment type="caution">
    <text evidence="6">The sequence shown here is derived from an EMBL/GenBank/DDBJ whole genome shotgun (WGS) entry which is preliminary data.</text>
</comment>
<dbReference type="SUPFAM" id="SSF53092">
    <property type="entry name" value="Creatinase/prolidase N-terminal domain"/>
    <property type="match status" value="1"/>
</dbReference>
<evidence type="ECO:0000259" key="4">
    <source>
        <dbReference type="Pfam" id="PF00557"/>
    </source>
</evidence>
<dbReference type="Pfam" id="PF01321">
    <property type="entry name" value="Creatinase_N"/>
    <property type="match status" value="1"/>
</dbReference>
<comment type="similarity">
    <text evidence="3">Belongs to the peptidase M24B family.</text>
</comment>
<dbReference type="InterPro" id="IPR000994">
    <property type="entry name" value="Pept_M24"/>
</dbReference>
<dbReference type="Gene3D" id="3.90.230.10">
    <property type="entry name" value="Creatinase/methionine aminopeptidase superfamily"/>
    <property type="match status" value="1"/>
</dbReference>
<dbReference type="PROSITE" id="PS00491">
    <property type="entry name" value="PROLINE_PEPTIDASE"/>
    <property type="match status" value="1"/>
</dbReference>
<name>A0A848DAR5_9EURY</name>
<dbReference type="InterPro" id="IPR029149">
    <property type="entry name" value="Creatin/AminoP/Spt16_N"/>
</dbReference>
<evidence type="ECO:0000313" key="6">
    <source>
        <dbReference type="EMBL" id="NMG83222.1"/>
    </source>
</evidence>
<protein>
    <submittedName>
        <fullName evidence="6">M24 family metallopeptidase</fullName>
    </submittedName>
</protein>
<dbReference type="Gene3D" id="3.40.350.10">
    <property type="entry name" value="Creatinase/prolidase N-terminal domain"/>
    <property type="match status" value="1"/>
</dbReference>
<dbReference type="InterPro" id="IPR050659">
    <property type="entry name" value="Peptidase_M24B"/>
</dbReference>
<dbReference type="Pfam" id="PF00557">
    <property type="entry name" value="Peptidase_M24"/>
    <property type="match status" value="1"/>
</dbReference>
<accession>A0A848DAR5</accession>